<dbReference type="Proteomes" id="UP000002316">
    <property type="component" value="Chromosome 7"/>
</dbReference>
<dbReference type="EMBL" id="FN554970">
    <property type="protein sequence ID" value="CBH12470.1"/>
    <property type="molecule type" value="Genomic_DNA"/>
</dbReference>
<protein>
    <submittedName>
        <fullName evidence="1">Uncharacterized protein</fullName>
    </submittedName>
</protein>
<proteinExistence type="predicted"/>
<name>C9ZST5_TRYB9</name>
<evidence type="ECO:0000313" key="1">
    <source>
        <dbReference type="EMBL" id="CBH12470.1"/>
    </source>
</evidence>
<evidence type="ECO:0000313" key="2">
    <source>
        <dbReference type="Proteomes" id="UP000002316"/>
    </source>
</evidence>
<dbReference type="GeneID" id="23862607"/>
<dbReference type="KEGG" id="tbg:TbgDal_VII4030"/>
<sequence>MWERKKEINPCFHSSFGCFEQKLGECNNYKHCVYTGVSMKDANFTSSTSNLRHYTIQAREAETFHVVLINLVYVVPIVPSCVCGMARCQASYHAFLSLCLHLTFYSHSA</sequence>
<reference evidence="2" key="1">
    <citation type="journal article" date="2010" name="PLoS Negl. Trop. Dis.">
        <title>The genome sequence of Trypanosoma brucei gambiense, causative agent of chronic human african trypanosomiasis.</title>
        <authorList>
            <person name="Jackson A.P."/>
            <person name="Sanders M."/>
            <person name="Berry A."/>
            <person name="McQuillan J."/>
            <person name="Aslett M.A."/>
            <person name="Quail M.A."/>
            <person name="Chukualim B."/>
            <person name="Capewell P."/>
            <person name="MacLeod A."/>
            <person name="Melville S.E."/>
            <person name="Gibson W."/>
            <person name="Barry J.D."/>
            <person name="Berriman M."/>
            <person name="Hertz-Fowler C."/>
        </authorList>
    </citation>
    <scope>NUCLEOTIDE SEQUENCE [LARGE SCALE GENOMIC DNA]</scope>
    <source>
        <strain evidence="2">MHOM/CI/86/DAL972</strain>
    </source>
</reference>
<accession>C9ZST5</accession>
<dbReference type="AlphaFoldDB" id="C9ZST5"/>
<organism evidence="1 2">
    <name type="scientific">Trypanosoma brucei gambiense (strain MHOM/CI/86/DAL972)</name>
    <dbReference type="NCBI Taxonomy" id="679716"/>
    <lineage>
        <taxon>Eukaryota</taxon>
        <taxon>Discoba</taxon>
        <taxon>Euglenozoa</taxon>
        <taxon>Kinetoplastea</taxon>
        <taxon>Metakinetoplastina</taxon>
        <taxon>Trypanosomatida</taxon>
        <taxon>Trypanosomatidae</taxon>
        <taxon>Trypanosoma</taxon>
    </lineage>
</organism>
<dbReference type="PROSITE" id="PS51257">
    <property type="entry name" value="PROKAR_LIPOPROTEIN"/>
    <property type="match status" value="1"/>
</dbReference>
<gene>
    <name evidence="1" type="ORF">TbgDal_VII4030</name>
</gene>
<dbReference type="RefSeq" id="XP_011774750.1">
    <property type="nucleotide sequence ID" value="XM_011776448.1"/>
</dbReference>